<name>A0ABW9XIC9_9BACL</name>
<comment type="function">
    <text evidence="9">Converts cobyric acid to cobinamide by the addition of aminopropanol on the F carboxylic group.</text>
</comment>
<evidence type="ECO:0000256" key="2">
    <source>
        <dbReference type="ARBA" id="ARBA00004953"/>
    </source>
</evidence>
<proteinExistence type="inferred from homology"/>
<organism evidence="10 11">
    <name type="scientific">Paenibacillus glycinis</name>
    <dbReference type="NCBI Taxonomy" id="2697035"/>
    <lineage>
        <taxon>Bacteria</taxon>
        <taxon>Bacillati</taxon>
        <taxon>Bacillota</taxon>
        <taxon>Bacilli</taxon>
        <taxon>Bacillales</taxon>
        <taxon>Paenibacillaceae</taxon>
        <taxon>Paenibacillus</taxon>
    </lineage>
</organism>
<keyword evidence="4 9" id="KW-1003">Cell membrane</keyword>
<comment type="similarity">
    <text evidence="3 9">Belongs to the CobD/CbiB family.</text>
</comment>
<accession>A0ABW9XIC9</accession>
<dbReference type="RefSeq" id="WP_161740180.1">
    <property type="nucleotide sequence ID" value="NZ_JAAAMV010000001.1"/>
</dbReference>
<dbReference type="PANTHER" id="PTHR34308">
    <property type="entry name" value="COBALAMIN BIOSYNTHESIS PROTEIN CBIB"/>
    <property type="match status" value="1"/>
</dbReference>
<reference evidence="10 11" key="1">
    <citation type="submission" date="2020-01" db="EMBL/GenBank/DDBJ databases">
        <title>Paenibacillus soybeanensis sp. nov. isolated from the nodules of soybean (Glycine max(L.) Merr).</title>
        <authorList>
            <person name="Wang H."/>
        </authorList>
    </citation>
    <scope>NUCLEOTIDE SEQUENCE [LARGE SCALE GENOMIC DNA]</scope>
    <source>
        <strain evidence="10 11">T1</strain>
    </source>
</reference>
<evidence type="ECO:0000313" key="11">
    <source>
        <dbReference type="Proteomes" id="UP000665561"/>
    </source>
</evidence>
<protein>
    <recommendedName>
        <fullName evidence="9">Cobalamin biosynthesis protein CobD</fullName>
    </recommendedName>
</protein>
<keyword evidence="8 9" id="KW-0472">Membrane</keyword>
<keyword evidence="5 9" id="KW-0169">Cobalamin biosynthesis</keyword>
<feature type="transmembrane region" description="Helical" evidence="9">
    <location>
        <begin position="64"/>
        <end position="86"/>
    </location>
</feature>
<evidence type="ECO:0000256" key="6">
    <source>
        <dbReference type="ARBA" id="ARBA00022692"/>
    </source>
</evidence>
<dbReference type="HAMAP" id="MF_00024">
    <property type="entry name" value="CobD_CbiB"/>
    <property type="match status" value="1"/>
</dbReference>
<keyword evidence="7 9" id="KW-1133">Transmembrane helix</keyword>
<dbReference type="Proteomes" id="UP000665561">
    <property type="component" value="Unassembled WGS sequence"/>
</dbReference>
<dbReference type="Pfam" id="PF03186">
    <property type="entry name" value="CobD_Cbib"/>
    <property type="match status" value="1"/>
</dbReference>
<gene>
    <name evidence="9 10" type="primary">cobD</name>
    <name evidence="10" type="ORF">GT019_00660</name>
</gene>
<dbReference type="NCBIfam" id="TIGR00380">
    <property type="entry name" value="cobal_cbiB"/>
    <property type="match status" value="1"/>
</dbReference>
<feature type="transmembrane region" description="Helical" evidence="9">
    <location>
        <begin position="164"/>
        <end position="186"/>
    </location>
</feature>
<comment type="caution">
    <text evidence="10">The sequence shown here is derived from an EMBL/GenBank/DDBJ whole genome shotgun (WGS) entry which is preliminary data.</text>
</comment>
<keyword evidence="6 9" id="KW-0812">Transmembrane</keyword>
<evidence type="ECO:0000256" key="8">
    <source>
        <dbReference type="ARBA" id="ARBA00023136"/>
    </source>
</evidence>
<comment type="subcellular location">
    <subcellularLocation>
        <location evidence="1 9">Cell membrane</location>
        <topology evidence="1 9">Multi-pass membrane protein</topology>
    </subcellularLocation>
</comment>
<evidence type="ECO:0000256" key="7">
    <source>
        <dbReference type="ARBA" id="ARBA00022989"/>
    </source>
</evidence>
<evidence type="ECO:0000256" key="3">
    <source>
        <dbReference type="ARBA" id="ARBA00006263"/>
    </source>
</evidence>
<sequence>MLFYSLHETLLLAAAAIAIDWAVGDPRWITHPVILIGRMIAWLERVLRPEGVRLTPIALKRRGVLLTVATVLVSAAATAGICWLAAWIHPWLGYAASAWLMSTTMAVKGLKDAAMLVFRPLAAGDLNEARKYAGYIVSRDTTAMGEQETARAAIETVAENTVDAFLSPLLFAVLGAAPLAMLYRAANTLDSMVGYKNERYARFGWASARFDDALNYIPARISGLLLAAAAWITPGLSAGRALRAVRQFARLHPSPNGGIPESAAAGALGIELGGRNVYFGAVSERARMGWPLRPIEARDIVRTVRLLYIVSLFCFAGVVAAWRWVS</sequence>
<dbReference type="PANTHER" id="PTHR34308:SF1">
    <property type="entry name" value="COBALAMIN BIOSYNTHESIS PROTEIN CBIB"/>
    <property type="match status" value="1"/>
</dbReference>
<evidence type="ECO:0000256" key="5">
    <source>
        <dbReference type="ARBA" id="ARBA00022573"/>
    </source>
</evidence>
<dbReference type="EMBL" id="JAAAMV010000001">
    <property type="protein sequence ID" value="NBD22372.1"/>
    <property type="molecule type" value="Genomic_DNA"/>
</dbReference>
<dbReference type="InterPro" id="IPR004485">
    <property type="entry name" value="Cobalamin_biosynth_CobD/CbiB"/>
</dbReference>
<comment type="pathway">
    <text evidence="2 9">Cofactor biosynthesis; adenosylcobalamin biosynthesis.</text>
</comment>
<evidence type="ECO:0000256" key="4">
    <source>
        <dbReference type="ARBA" id="ARBA00022475"/>
    </source>
</evidence>
<feature type="transmembrane region" description="Helical" evidence="9">
    <location>
        <begin position="221"/>
        <end position="242"/>
    </location>
</feature>
<evidence type="ECO:0000256" key="9">
    <source>
        <dbReference type="HAMAP-Rule" id="MF_00024"/>
    </source>
</evidence>
<keyword evidence="11" id="KW-1185">Reference proteome</keyword>
<evidence type="ECO:0000313" key="10">
    <source>
        <dbReference type="EMBL" id="NBD22372.1"/>
    </source>
</evidence>
<feature type="transmembrane region" description="Helical" evidence="9">
    <location>
        <begin position="306"/>
        <end position="325"/>
    </location>
</feature>
<feature type="transmembrane region" description="Helical" evidence="9">
    <location>
        <begin position="92"/>
        <end position="110"/>
    </location>
</feature>
<evidence type="ECO:0000256" key="1">
    <source>
        <dbReference type="ARBA" id="ARBA00004651"/>
    </source>
</evidence>